<dbReference type="InterPro" id="IPR001383">
    <property type="entry name" value="Ribosomal_bL28_bact-type"/>
</dbReference>
<dbReference type="InterPro" id="IPR034704">
    <property type="entry name" value="Ribosomal_bL28/bL31-like_sf"/>
</dbReference>
<keyword evidence="2 5" id="KW-0689">Ribosomal protein</keyword>
<evidence type="ECO:0000313" key="7">
    <source>
        <dbReference type="Proteomes" id="UP001589788"/>
    </source>
</evidence>
<dbReference type="GO" id="GO:0005840">
    <property type="term" value="C:ribosome"/>
    <property type="evidence" value="ECO:0007669"/>
    <property type="project" value="UniProtKB-KW"/>
</dbReference>
<dbReference type="HAMAP" id="MF_00373">
    <property type="entry name" value="Ribosomal_bL28"/>
    <property type="match status" value="1"/>
</dbReference>
<evidence type="ECO:0000256" key="2">
    <source>
        <dbReference type="ARBA" id="ARBA00022980"/>
    </source>
</evidence>
<dbReference type="InterPro" id="IPR037147">
    <property type="entry name" value="Ribosomal_bL28_sf"/>
</dbReference>
<name>A0ABV6C5Y7_9ACTN</name>
<sequence>MAAVCEICGKHPSFGMRLSHSHRRTKRRWDPNVQRVRALVNGTPRRLAVCTSCLRAGKVVKPPRRRWSAEGHAHDEA</sequence>
<reference evidence="6 7" key="1">
    <citation type="submission" date="2024-09" db="EMBL/GenBank/DDBJ databases">
        <authorList>
            <person name="Sun Q."/>
            <person name="Mori K."/>
        </authorList>
    </citation>
    <scope>NUCLEOTIDE SEQUENCE [LARGE SCALE GENOMIC DNA]</scope>
    <source>
        <strain evidence="6 7">JCM 15389</strain>
    </source>
</reference>
<dbReference type="NCBIfam" id="TIGR00009">
    <property type="entry name" value="L28"/>
    <property type="match status" value="1"/>
</dbReference>
<dbReference type="PANTHER" id="PTHR39080:SF1">
    <property type="entry name" value="LARGE RIBOSOMAL SUBUNIT PROTEIN BL28A"/>
    <property type="match status" value="1"/>
</dbReference>
<protein>
    <recommendedName>
        <fullName evidence="4 5">Large ribosomal subunit protein bL28</fullName>
    </recommendedName>
</protein>
<evidence type="ECO:0000256" key="3">
    <source>
        <dbReference type="ARBA" id="ARBA00023274"/>
    </source>
</evidence>
<evidence type="ECO:0000256" key="5">
    <source>
        <dbReference type="HAMAP-Rule" id="MF_00373"/>
    </source>
</evidence>
<accession>A0ABV6C5Y7</accession>
<dbReference type="Proteomes" id="UP001589788">
    <property type="component" value="Unassembled WGS sequence"/>
</dbReference>
<dbReference type="Gene3D" id="2.30.170.40">
    <property type="entry name" value="Ribosomal protein L28/L24"/>
    <property type="match status" value="1"/>
</dbReference>
<comment type="caution">
    <text evidence="6">The sequence shown here is derived from an EMBL/GenBank/DDBJ whole genome shotgun (WGS) entry which is preliminary data.</text>
</comment>
<evidence type="ECO:0000256" key="4">
    <source>
        <dbReference type="ARBA" id="ARBA00035174"/>
    </source>
</evidence>
<dbReference type="PANTHER" id="PTHR39080">
    <property type="entry name" value="50S RIBOSOMAL PROTEIN L28"/>
    <property type="match status" value="1"/>
</dbReference>
<organism evidence="6 7">
    <name type="scientific">Aciditerrimonas ferrireducens</name>
    <dbReference type="NCBI Taxonomy" id="667306"/>
    <lineage>
        <taxon>Bacteria</taxon>
        <taxon>Bacillati</taxon>
        <taxon>Actinomycetota</taxon>
        <taxon>Acidimicrobiia</taxon>
        <taxon>Acidimicrobiales</taxon>
        <taxon>Acidimicrobiaceae</taxon>
        <taxon>Aciditerrimonas</taxon>
    </lineage>
</organism>
<evidence type="ECO:0000313" key="6">
    <source>
        <dbReference type="EMBL" id="MFC0083105.1"/>
    </source>
</evidence>
<comment type="similarity">
    <text evidence="1 5">Belongs to the bacterial ribosomal protein bL28 family.</text>
</comment>
<dbReference type="InterPro" id="IPR026569">
    <property type="entry name" value="Ribosomal_bL28"/>
</dbReference>
<gene>
    <name evidence="5 6" type="primary">rpmB</name>
    <name evidence="6" type="ORF">ACFFRE_13300</name>
</gene>
<dbReference type="SUPFAM" id="SSF143800">
    <property type="entry name" value="L28p-like"/>
    <property type="match status" value="1"/>
</dbReference>
<evidence type="ECO:0000256" key="1">
    <source>
        <dbReference type="ARBA" id="ARBA00008760"/>
    </source>
</evidence>
<dbReference type="EMBL" id="JBHLYQ010000260">
    <property type="protein sequence ID" value="MFC0083105.1"/>
    <property type="molecule type" value="Genomic_DNA"/>
</dbReference>
<dbReference type="RefSeq" id="WP_248109010.1">
    <property type="nucleotide sequence ID" value="NZ_JAKHEX010000023.1"/>
</dbReference>
<dbReference type="Pfam" id="PF00830">
    <property type="entry name" value="Ribosomal_L28"/>
    <property type="match status" value="1"/>
</dbReference>
<keyword evidence="3 5" id="KW-0687">Ribonucleoprotein</keyword>
<proteinExistence type="inferred from homology"/>
<keyword evidence="7" id="KW-1185">Reference proteome</keyword>
<dbReference type="InterPro" id="IPR050096">
    <property type="entry name" value="Bacterial_rp_bL28"/>
</dbReference>